<dbReference type="Proteomes" id="UP001172217">
    <property type="component" value="Unassembled WGS sequence"/>
</dbReference>
<feature type="signal peptide" evidence="1">
    <location>
        <begin position="1"/>
        <end position="24"/>
    </location>
</feature>
<organism evidence="2 3">
    <name type="scientific">Burkholderia orbicola</name>
    <dbReference type="NCBI Taxonomy" id="2978683"/>
    <lineage>
        <taxon>Bacteria</taxon>
        <taxon>Pseudomonadati</taxon>
        <taxon>Pseudomonadota</taxon>
        <taxon>Betaproteobacteria</taxon>
        <taxon>Burkholderiales</taxon>
        <taxon>Burkholderiaceae</taxon>
        <taxon>Burkholderia</taxon>
        <taxon>Burkholderia cepacia complex</taxon>
    </lineage>
</organism>
<reference evidence="2" key="1">
    <citation type="submission" date="2023-07" db="EMBL/GenBank/DDBJ databases">
        <title>A collection of bacterial strains from the Burkholderia cepacia Research Laboratory and Repository.</title>
        <authorList>
            <person name="Lipuma J."/>
            <person name="Spilker T."/>
            <person name="Caverly L."/>
        </authorList>
    </citation>
    <scope>NUCLEOTIDE SEQUENCE</scope>
    <source>
        <strain evidence="2">AU45194</strain>
    </source>
</reference>
<protein>
    <recommendedName>
        <fullName evidence="4">Pilus assembly protein</fullName>
    </recommendedName>
</protein>
<evidence type="ECO:0000313" key="3">
    <source>
        <dbReference type="Proteomes" id="UP001172217"/>
    </source>
</evidence>
<accession>A0ABT8NZ65</accession>
<keyword evidence="1" id="KW-0732">Signal</keyword>
<dbReference type="Gene3D" id="2.60.40.10">
    <property type="entry name" value="Immunoglobulins"/>
    <property type="match status" value="1"/>
</dbReference>
<evidence type="ECO:0008006" key="4">
    <source>
        <dbReference type="Google" id="ProtNLM"/>
    </source>
</evidence>
<dbReference type="RefSeq" id="WP_301771104.1">
    <property type="nucleotide sequence ID" value="NZ_JAUJQL010000014.1"/>
</dbReference>
<gene>
    <name evidence="2" type="ORF">QZM70_25785</name>
</gene>
<sequence length="227" mass="24486">MTLRSHFLLIAAMLAALVPGAAVATIDVSPKEITVESGMAEVSIINNGDRPEYVTISLSHLLNPGVPLKDEKLQSVGDETKPALYAFPFKLTLAPGQTKNIALKPLRPVQNETVYRLDIKPEIKVMPQEQQKATASVVVNLGFSTLVRQMPESRKEELSVACDTHGARLTATGTVRYAVKNATVDGHAVEIFNVYPGVPRPLHGRVVEIPGYSTCRGTSASSDVSEK</sequence>
<evidence type="ECO:0000256" key="1">
    <source>
        <dbReference type="SAM" id="SignalP"/>
    </source>
</evidence>
<proteinExistence type="predicted"/>
<name>A0ABT8NZ65_9BURK</name>
<evidence type="ECO:0000313" key="2">
    <source>
        <dbReference type="EMBL" id="MDN7526355.1"/>
    </source>
</evidence>
<dbReference type="InterPro" id="IPR013783">
    <property type="entry name" value="Ig-like_fold"/>
</dbReference>
<keyword evidence="3" id="KW-1185">Reference proteome</keyword>
<dbReference type="EMBL" id="JAUJQL010000014">
    <property type="protein sequence ID" value="MDN7526355.1"/>
    <property type="molecule type" value="Genomic_DNA"/>
</dbReference>
<feature type="chain" id="PRO_5046942261" description="Pilus assembly protein" evidence="1">
    <location>
        <begin position="25"/>
        <end position="227"/>
    </location>
</feature>
<comment type="caution">
    <text evidence="2">The sequence shown here is derived from an EMBL/GenBank/DDBJ whole genome shotgun (WGS) entry which is preliminary data.</text>
</comment>